<protein>
    <recommendedName>
        <fullName evidence="5">TolB-like translocation protein</fullName>
    </recommendedName>
</protein>
<accession>A0ABX9LKI1</accession>
<evidence type="ECO:0000256" key="1">
    <source>
        <dbReference type="SAM" id="MobiDB-lite"/>
    </source>
</evidence>
<evidence type="ECO:0000313" key="4">
    <source>
        <dbReference type="Proteomes" id="UP000262538"/>
    </source>
</evidence>
<proteinExistence type="predicted"/>
<dbReference type="InterPro" id="IPR011042">
    <property type="entry name" value="6-blade_b-propeller_TolB-like"/>
</dbReference>
<evidence type="ECO:0008006" key="5">
    <source>
        <dbReference type="Google" id="ProtNLM"/>
    </source>
</evidence>
<evidence type="ECO:0000256" key="2">
    <source>
        <dbReference type="SAM" id="SignalP"/>
    </source>
</evidence>
<dbReference type="EMBL" id="QFZU02000064">
    <property type="protein sequence ID" value="RGA04173.1"/>
    <property type="molecule type" value="Genomic_DNA"/>
</dbReference>
<feature type="signal peptide" evidence="2">
    <location>
        <begin position="1"/>
        <end position="20"/>
    </location>
</feature>
<feature type="chain" id="PRO_5046641822" description="TolB-like translocation protein" evidence="2">
    <location>
        <begin position="21"/>
        <end position="337"/>
    </location>
</feature>
<sequence length="337" mass="36081">MSTRTRLVALAAATVLLAVAAWVYTANAAKRVRQETTAAAASSRPGRVDLDGPGRLVFVTAGAGGGKVASTGLPSGPVPADGPREVSGLECVRFYTAAGSGVCLTAVRSAVARFYAVMVDARLRETRRIELPGAPSRARVSPTGRMVSWTVFVNGDSYAGLGFSTRTGVLDTRTGALVENLEAFTLVMKGKVHRPADLNYWGVTFDHDDNRFYATVSTGGSTYLVRGDFARRRMETVRENVECPSLSPDGTRVVYKKRVADGTAIWRLHVLDLRSGRDVELAETASVDDQAAWLDDHDVMYARVRGENTTDVYTVPADGSGTPRPLLRDARSPAVAG</sequence>
<dbReference type="SUPFAM" id="SSF82171">
    <property type="entry name" value="DPP6 N-terminal domain-like"/>
    <property type="match status" value="1"/>
</dbReference>
<keyword evidence="2" id="KW-0732">Signal</keyword>
<dbReference type="Gene3D" id="2.120.10.30">
    <property type="entry name" value="TolB, C-terminal domain"/>
    <property type="match status" value="1"/>
</dbReference>
<name>A0ABX9LKI1_9ACTN</name>
<evidence type="ECO:0000313" key="3">
    <source>
        <dbReference type="EMBL" id="RGA04173.1"/>
    </source>
</evidence>
<feature type="region of interest" description="Disordered" evidence="1">
    <location>
        <begin position="316"/>
        <end position="337"/>
    </location>
</feature>
<gene>
    <name evidence="3" type="ORF">DI270_015640</name>
</gene>
<keyword evidence="4" id="KW-1185">Reference proteome</keyword>
<comment type="caution">
    <text evidence="3">The sequence shown here is derived from an EMBL/GenBank/DDBJ whole genome shotgun (WGS) entry which is preliminary data.</text>
</comment>
<dbReference type="RefSeq" id="WP_111700624.1">
    <property type="nucleotide sequence ID" value="NZ_QFZU02000064.1"/>
</dbReference>
<reference evidence="3 4" key="1">
    <citation type="submission" date="2018-08" db="EMBL/GenBank/DDBJ databases">
        <title>Microbispora. triticiradicis sp. nov., a novel actinomycete isolated from the root of wheat (Triticum aestivum L.)).</title>
        <authorList>
            <person name="Han C."/>
        </authorList>
    </citation>
    <scope>NUCLEOTIDE SEQUENCE [LARGE SCALE GENOMIC DNA]</scope>
    <source>
        <strain evidence="3 4">NEAU-HRDPA2-9</strain>
    </source>
</reference>
<dbReference type="Proteomes" id="UP000262538">
    <property type="component" value="Unassembled WGS sequence"/>
</dbReference>
<organism evidence="3 4">
    <name type="scientific">Microbispora triticiradicis</name>
    <dbReference type="NCBI Taxonomy" id="2200763"/>
    <lineage>
        <taxon>Bacteria</taxon>
        <taxon>Bacillati</taxon>
        <taxon>Actinomycetota</taxon>
        <taxon>Actinomycetes</taxon>
        <taxon>Streptosporangiales</taxon>
        <taxon>Streptosporangiaceae</taxon>
        <taxon>Microbispora</taxon>
    </lineage>
</organism>